<dbReference type="RefSeq" id="WP_097071080.1">
    <property type="nucleotide sequence ID" value="NZ_OBMT01000015.1"/>
</dbReference>
<keyword evidence="1 6" id="KW-0004">4Fe-4S</keyword>
<dbReference type="SUPFAM" id="SSF54862">
    <property type="entry name" value="4Fe-4S ferredoxins"/>
    <property type="match status" value="1"/>
</dbReference>
<feature type="binding site" evidence="6">
    <location>
        <position position="54"/>
    </location>
    <ligand>
        <name>[4Fe-4S] cluster</name>
        <dbReference type="ChEBI" id="CHEBI:49883"/>
        <label>1</label>
    </ligand>
</feature>
<feature type="binding site" evidence="6">
    <location>
        <position position="90"/>
    </location>
    <ligand>
        <name>[4Fe-4S] cluster</name>
        <dbReference type="ChEBI" id="CHEBI:49883"/>
        <label>2</label>
    </ligand>
</feature>
<evidence type="ECO:0000256" key="3">
    <source>
        <dbReference type="ARBA" id="ARBA00022737"/>
    </source>
</evidence>
<keyword evidence="3 6" id="KW-0677">Repeat</keyword>
<feature type="binding site" evidence="6">
    <location>
        <position position="48"/>
    </location>
    <ligand>
        <name>[4Fe-4S] cluster</name>
        <dbReference type="ChEBI" id="CHEBI:49883"/>
        <label>1</label>
    </ligand>
</feature>
<comment type="subcellular location">
    <subcellularLocation>
        <location evidence="6">Cytoplasm</location>
    </subcellularLocation>
</comment>
<comment type="cofactor">
    <cofactor evidence="6">
        <name>[4Fe-4S] cluster</name>
        <dbReference type="ChEBI" id="CHEBI:49883"/>
    </cofactor>
</comment>
<feature type="binding site" evidence="6">
    <location>
        <position position="150"/>
    </location>
    <ligand>
        <name>[4Fe-4S] cluster</name>
        <dbReference type="ChEBI" id="CHEBI:49883"/>
        <label>3</label>
    </ligand>
</feature>
<sequence>MTPGLTPSPSTQGPQAGAFNRRNLLRGRMRAETLPRPPGAGATFVRDCTQCGDCARACPPGIILRDGEGFPVLDLRIGGCTFCGACTTSCAPGALQPGFPFPWRVAVGAGCLSSAGTGCRICEDQCDAAAIRFRPALGGRATPTIDPAACTGCGACIAPCPAGALALSPIPTAEPASCTTSVAV</sequence>
<dbReference type="HAMAP" id="MF_02201">
    <property type="entry name" value="NapF"/>
    <property type="match status" value="1"/>
</dbReference>
<accession>A0A285T654</accession>
<comment type="function">
    <text evidence="6">Could be involved in the maturation of NapA, the catalytic subunit of the periplasmic nitrate reductase, before its export into the periplasm.</text>
</comment>
<keyword evidence="2 6" id="KW-0479">Metal-binding</keyword>
<dbReference type="InterPro" id="IPR017900">
    <property type="entry name" value="4Fe4S_Fe_S_CS"/>
</dbReference>
<dbReference type="PANTHER" id="PTHR43687">
    <property type="entry name" value="ADENYLYLSULFATE REDUCTASE, BETA SUBUNIT"/>
    <property type="match status" value="1"/>
</dbReference>
<evidence type="ECO:0000256" key="2">
    <source>
        <dbReference type="ARBA" id="ARBA00022723"/>
    </source>
</evidence>
<dbReference type="Proteomes" id="UP000219111">
    <property type="component" value="Unassembled WGS sequence"/>
</dbReference>
<dbReference type="InterPro" id="IPR050572">
    <property type="entry name" value="Fe-S_Ferredoxin"/>
</dbReference>
<feature type="binding site" evidence="6">
    <location>
        <position position="51"/>
    </location>
    <ligand>
        <name>[4Fe-4S] cluster</name>
        <dbReference type="ChEBI" id="CHEBI:49883"/>
        <label>1</label>
    </ligand>
</feature>
<keyword evidence="5 6" id="KW-0411">Iron-sulfur</keyword>
<feature type="binding site" evidence="6">
    <location>
        <position position="80"/>
    </location>
    <ligand>
        <name>[4Fe-4S] cluster</name>
        <dbReference type="ChEBI" id="CHEBI:49883"/>
        <label>2</label>
    </ligand>
</feature>
<keyword evidence="6" id="KW-0963">Cytoplasm</keyword>
<reference evidence="9" key="1">
    <citation type="submission" date="2017-08" db="EMBL/GenBank/DDBJ databases">
        <authorList>
            <person name="Varghese N."/>
            <person name="Submissions S."/>
        </authorList>
    </citation>
    <scope>NUCLEOTIDE SEQUENCE [LARGE SCALE GENOMIC DNA]</scope>
    <source>
        <strain evidence="9">JA276</strain>
    </source>
</reference>
<dbReference type="Gene3D" id="3.30.70.20">
    <property type="match status" value="2"/>
</dbReference>
<feature type="binding site" evidence="6">
    <location>
        <position position="153"/>
    </location>
    <ligand>
        <name>[4Fe-4S] cluster</name>
        <dbReference type="ChEBI" id="CHEBI:49883"/>
        <label>3</label>
    </ligand>
</feature>
<dbReference type="PROSITE" id="PS00198">
    <property type="entry name" value="4FE4S_FER_1"/>
    <property type="match status" value="2"/>
</dbReference>
<evidence type="ECO:0000259" key="7">
    <source>
        <dbReference type="PROSITE" id="PS51379"/>
    </source>
</evidence>
<dbReference type="AlphaFoldDB" id="A0A285T654"/>
<dbReference type="InterPro" id="IPR004496">
    <property type="entry name" value="NapF"/>
</dbReference>
<dbReference type="Pfam" id="PF12838">
    <property type="entry name" value="Fer4_7"/>
    <property type="match status" value="2"/>
</dbReference>
<dbReference type="EMBL" id="OBMT01000015">
    <property type="protein sequence ID" value="SOC16840.1"/>
    <property type="molecule type" value="Genomic_DNA"/>
</dbReference>
<dbReference type="GO" id="GO:0005737">
    <property type="term" value="C:cytoplasm"/>
    <property type="evidence" value="ECO:0007669"/>
    <property type="project" value="UniProtKB-SubCell"/>
</dbReference>
<organism evidence="8 9">
    <name type="scientific">Rhodobacter maris</name>
    <dbReference type="NCBI Taxonomy" id="446682"/>
    <lineage>
        <taxon>Bacteria</taxon>
        <taxon>Pseudomonadati</taxon>
        <taxon>Pseudomonadota</taxon>
        <taxon>Alphaproteobacteria</taxon>
        <taxon>Rhodobacterales</taxon>
        <taxon>Rhodobacter group</taxon>
        <taxon>Rhodobacter</taxon>
    </lineage>
</organism>
<comment type="similarity">
    <text evidence="6">Belongs to the NapF family.</text>
</comment>
<evidence type="ECO:0000256" key="4">
    <source>
        <dbReference type="ARBA" id="ARBA00023004"/>
    </source>
</evidence>
<protein>
    <recommendedName>
        <fullName evidence="6">Ferredoxin-type protein NapF</fullName>
    </recommendedName>
</protein>
<comment type="subunit">
    <text evidence="6">Interacts with the cytoplasmic NapA precursor.</text>
</comment>
<evidence type="ECO:0000256" key="1">
    <source>
        <dbReference type="ARBA" id="ARBA00022485"/>
    </source>
</evidence>
<feature type="binding site" evidence="6">
    <location>
        <position position="86"/>
    </location>
    <ligand>
        <name>[4Fe-4S] cluster</name>
        <dbReference type="ChEBI" id="CHEBI:49883"/>
        <label>2</label>
    </ligand>
</feature>
<feature type="binding site" evidence="6">
    <location>
        <position position="156"/>
    </location>
    <ligand>
        <name>[4Fe-4S] cluster</name>
        <dbReference type="ChEBI" id="CHEBI:49883"/>
        <label>3</label>
    </ligand>
</feature>
<proteinExistence type="inferred from homology"/>
<feature type="domain" description="4Fe-4S ferredoxin-type" evidence="7">
    <location>
        <begin position="69"/>
        <end position="100"/>
    </location>
</feature>
<evidence type="ECO:0000313" key="8">
    <source>
        <dbReference type="EMBL" id="SOC16840.1"/>
    </source>
</evidence>
<evidence type="ECO:0000256" key="5">
    <source>
        <dbReference type="ARBA" id="ARBA00023014"/>
    </source>
</evidence>
<dbReference type="PROSITE" id="PS51379">
    <property type="entry name" value="4FE4S_FER_2"/>
    <property type="match status" value="3"/>
</dbReference>
<feature type="domain" description="4Fe-4S ferredoxin-type" evidence="7">
    <location>
        <begin position="40"/>
        <end position="68"/>
    </location>
</feature>
<feature type="binding site" evidence="6">
    <location>
        <position position="83"/>
    </location>
    <ligand>
        <name>[4Fe-4S] cluster</name>
        <dbReference type="ChEBI" id="CHEBI:49883"/>
        <label>2</label>
    </ligand>
</feature>
<dbReference type="PANTHER" id="PTHR43687:SF1">
    <property type="entry name" value="FERREDOXIN III"/>
    <property type="match status" value="1"/>
</dbReference>
<evidence type="ECO:0000256" key="6">
    <source>
        <dbReference type="HAMAP-Rule" id="MF_02201"/>
    </source>
</evidence>
<dbReference type="GO" id="GO:0051539">
    <property type="term" value="F:4 iron, 4 sulfur cluster binding"/>
    <property type="evidence" value="ECO:0007669"/>
    <property type="project" value="UniProtKB-UniRule"/>
</dbReference>
<feature type="binding site" evidence="6">
    <location>
        <position position="58"/>
    </location>
    <ligand>
        <name>[4Fe-4S] cluster</name>
        <dbReference type="ChEBI" id="CHEBI:49883"/>
        <label>1</label>
    </ligand>
</feature>
<dbReference type="CDD" id="cd10564">
    <property type="entry name" value="NapF_like"/>
    <property type="match status" value="1"/>
</dbReference>
<gene>
    <name evidence="6" type="primary">napF</name>
    <name evidence="8" type="ORF">SAMN05877831_11523</name>
</gene>
<dbReference type="GO" id="GO:0046872">
    <property type="term" value="F:metal ion binding"/>
    <property type="evidence" value="ECO:0007669"/>
    <property type="project" value="UniProtKB-KW"/>
</dbReference>
<dbReference type="InterPro" id="IPR017896">
    <property type="entry name" value="4Fe4S_Fe-S-bd"/>
</dbReference>
<feature type="domain" description="4Fe-4S ferredoxin-type" evidence="7">
    <location>
        <begin position="141"/>
        <end position="170"/>
    </location>
</feature>
<name>A0A285T654_9RHOB</name>
<keyword evidence="9" id="KW-1185">Reference proteome</keyword>
<feature type="binding site" evidence="6">
    <location>
        <position position="160"/>
    </location>
    <ligand>
        <name>[4Fe-4S] cluster</name>
        <dbReference type="ChEBI" id="CHEBI:49883"/>
        <label>3</label>
    </ligand>
</feature>
<evidence type="ECO:0000313" key="9">
    <source>
        <dbReference type="Proteomes" id="UP000219111"/>
    </source>
</evidence>
<dbReference type="OrthoDB" id="9800445at2"/>
<keyword evidence="4 6" id="KW-0408">Iron</keyword>